<dbReference type="EMBL" id="SZPZ01000006">
    <property type="protein sequence ID" value="TKK74477.1"/>
    <property type="molecule type" value="Genomic_DNA"/>
</dbReference>
<dbReference type="Pfam" id="PF03795">
    <property type="entry name" value="YCII"/>
    <property type="match status" value="1"/>
</dbReference>
<keyword evidence="4" id="KW-1185">Reference proteome</keyword>
<evidence type="ECO:0000313" key="3">
    <source>
        <dbReference type="EMBL" id="TKK74477.1"/>
    </source>
</evidence>
<evidence type="ECO:0000313" key="4">
    <source>
        <dbReference type="Proteomes" id="UP000305836"/>
    </source>
</evidence>
<dbReference type="RefSeq" id="WP_137258920.1">
    <property type="nucleotide sequence ID" value="NZ_JBHSPQ010000007.1"/>
</dbReference>
<sequence length="119" mass="13189">MRFDRYTVILLTLRPDAPVMTDDEAADLQDRHLAHGADLQDRALVLARGPLVDQDNERYRGFSIWSVDAATARQHAEADPAVRAGRLAVEVMTWMMPAGNLQFSQVRAPRSIAEATGSD</sequence>
<feature type="domain" description="YCII-related" evidence="2">
    <location>
        <begin position="10"/>
        <end position="94"/>
    </location>
</feature>
<dbReference type="InterPro" id="IPR011008">
    <property type="entry name" value="Dimeric_a/b-barrel"/>
</dbReference>
<accession>A0A4U3LJZ2</accession>
<proteinExistence type="inferred from homology"/>
<evidence type="ECO:0000256" key="1">
    <source>
        <dbReference type="ARBA" id="ARBA00007689"/>
    </source>
</evidence>
<dbReference type="OrthoDB" id="3381242at2"/>
<gene>
    <name evidence="3" type="ORF">FDA38_37550</name>
</gene>
<protein>
    <recommendedName>
        <fullName evidence="2">YCII-related domain-containing protein</fullName>
    </recommendedName>
</protein>
<dbReference type="Proteomes" id="UP000305836">
    <property type="component" value="Unassembled WGS sequence"/>
</dbReference>
<dbReference type="InterPro" id="IPR005545">
    <property type="entry name" value="YCII"/>
</dbReference>
<comment type="similarity">
    <text evidence="1">Belongs to the YciI family.</text>
</comment>
<comment type="caution">
    <text evidence="3">The sequence shown here is derived from an EMBL/GenBank/DDBJ whole genome shotgun (WGS) entry which is preliminary data.</text>
</comment>
<dbReference type="Gene3D" id="3.30.70.1060">
    <property type="entry name" value="Dimeric alpha+beta barrel"/>
    <property type="match status" value="1"/>
</dbReference>
<dbReference type="SUPFAM" id="SSF54909">
    <property type="entry name" value="Dimeric alpha+beta barrel"/>
    <property type="match status" value="1"/>
</dbReference>
<evidence type="ECO:0000259" key="2">
    <source>
        <dbReference type="Pfam" id="PF03795"/>
    </source>
</evidence>
<name>A0A4U3LJZ2_9ACTN</name>
<reference evidence="3 4" key="1">
    <citation type="submission" date="2019-04" db="EMBL/GenBank/DDBJ databases">
        <title>Kribbella sp. NEAU-THZ 27 nov., a novel actinomycete isolated from soil.</title>
        <authorList>
            <person name="Duan L."/>
        </authorList>
    </citation>
    <scope>NUCLEOTIDE SEQUENCE [LARGE SCALE GENOMIC DNA]</scope>
    <source>
        <strain evidence="4">NEAU-THZ27</strain>
    </source>
</reference>
<organism evidence="3 4">
    <name type="scientific">Kribbella jiaozuonensis</name>
    <dbReference type="NCBI Taxonomy" id="2575441"/>
    <lineage>
        <taxon>Bacteria</taxon>
        <taxon>Bacillati</taxon>
        <taxon>Actinomycetota</taxon>
        <taxon>Actinomycetes</taxon>
        <taxon>Propionibacteriales</taxon>
        <taxon>Kribbellaceae</taxon>
        <taxon>Kribbella</taxon>
    </lineage>
</organism>
<dbReference type="AlphaFoldDB" id="A0A4U3LJZ2"/>